<evidence type="ECO:0000256" key="1">
    <source>
        <dbReference type="SAM" id="Phobius"/>
    </source>
</evidence>
<comment type="caution">
    <text evidence="2">The sequence shown here is derived from an EMBL/GenBank/DDBJ whole genome shotgun (WGS) entry which is preliminary data.</text>
</comment>
<organism evidence="2 3">
    <name type="scientific">Cuscuta epithymum</name>
    <dbReference type="NCBI Taxonomy" id="186058"/>
    <lineage>
        <taxon>Eukaryota</taxon>
        <taxon>Viridiplantae</taxon>
        <taxon>Streptophyta</taxon>
        <taxon>Embryophyta</taxon>
        <taxon>Tracheophyta</taxon>
        <taxon>Spermatophyta</taxon>
        <taxon>Magnoliopsida</taxon>
        <taxon>eudicotyledons</taxon>
        <taxon>Gunneridae</taxon>
        <taxon>Pentapetalae</taxon>
        <taxon>asterids</taxon>
        <taxon>lamiids</taxon>
        <taxon>Solanales</taxon>
        <taxon>Convolvulaceae</taxon>
        <taxon>Cuscuteae</taxon>
        <taxon>Cuscuta</taxon>
        <taxon>Cuscuta subgen. Cuscuta</taxon>
    </lineage>
</organism>
<feature type="transmembrane region" description="Helical" evidence="1">
    <location>
        <begin position="68"/>
        <end position="93"/>
    </location>
</feature>
<keyword evidence="3" id="KW-1185">Reference proteome</keyword>
<protein>
    <submittedName>
        <fullName evidence="2">Uncharacterized protein</fullName>
    </submittedName>
</protein>
<keyword evidence="1" id="KW-0812">Transmembrane</keyword>
<evidence type="ECO:0000313" key="3">
    <source>
        <dbReference type="Proteomes" id="UP001152523"/>
    </source>
</evidence>
<keyword evidence="1" id="KW-0472">Membrane</keyword>
<gene>
    <name evidence="2" type="ORF">CEPIT_LOCUS38482</name>
</gene>
<proteinExistence type="predicted"/>
<keyword evidence="1" id="KW-1133">Transmembrane helix</keyword>
<reference evidence="2" key="1">
    <citation type="submission" date="2022-07" db="EMBL/GenBank/DDBJ databases">
        <authorList>
            <person name="Macas J."/>
            <person name="Novak P."/>
            <person name="Neumann P."/>
        </authorList>
    </citation>
    <scope>NUCLEOTIDE SEQUENCE</scope>
</reference>
<evidence type="ECO:0000313" key="2">
    <source>
        <dbReference type="EMBL" id="CAH9140599.1"/>
    </source>
</evidence>
<sequence>MIIFNTNSPSITNRLIFACTPIGSNMRCINELPIERKLSLPRKVNLSAQQVTNILITADGPLIEEYTFFYFFMCLCIQRLVITTSLMIAASIAGPKAFAKILY</sequence>
<dbReference type="Proteomes" id="UP001152523">
    <property type="component" value="Unassembled WGS sequence"/>
</dbReference>
<dbReference type="AlphaFoldDB" id="A0AAV0FY39"/>
<accession>A0AAV0FY39</accession>
<name>A0AAV0FY39_9ASTE</name>
<dbReference type="EMBL" id="CAMAPF010001023">
    <property type="protein sequence ID" value="CAH9140599.1"/>
    <property type="molecule type" value="Genomic_DNA"/>
</dbReference>